<dbReference type="HOGENOM" id="CLU_002706_0_6_1"/>
<dbReference type="SUPFAM" id="SSF48452">
    <property type="entry name" value="TPR-like"/>
    <property type="match status" value="1"/>
</dbReference>
<dbReference type="Gene3D" id="1.25.40.10">
    <property type="entry name" value="Tetratricopeptide repeat domain"/>
    <property type="match status" value="3"/>
</dbReference>
<dbReference type="InterPro" id="IPR046960">
    <property type="entry name" value="PPR_At4g14850-like_plant"/>
</dbReference>
<proteinExistence type="predicted"/>
<evidence type="ECO:0000256" key="1">
    <source>
        <dbReference type="ARBA" id="ARBA00022737"/>
    </source>
</evidence>
<reference evidence="4" key="2">
    <citation type="submission" date="2018-05" db="EMBL/GenBank/DDBJ databases">
        <title>OmerRS3 (Oryza meridionalis Reference Sequence Version 3).</title>
        <authorList>
            <person name="Zhang J."/>
            <person name="Kudrna D."/>
            <person name="Lee S."/>
            <person name="Talag J."/>
            <person name="Welchert J."/>
            <person name="Wing R.A."/>
        </authorList>
    </citation>
    <scope>NUCLEOTIDE SEQUENCE [LARGE SCALE GENOMIC DNA]</scope>
    <source>
        <strain evidence="4">cv. OR44</strain>
    </source>
</reference>
<evidence type="ECO:0000256" key="3">
    <source>
        <dbReference type="PROSITE-ProRule" id="PRU00708"/>
    </source>
</evidence>
<dbReference type="Proteomes" id="UP000008021">
    <property type="component" value="Chromosome 9"/>
</dbReference>
<evidence type="ECO:0000313" key="5">
    <source>
        <dbReference type="Proteomes" id="UP000008021"/>
    </source>
</evidence>
<feature type="repeat" description="PPR" evidence="3">
    <location>
        <begin position="282"/>
        <end position="316"/>
    </location>
</feature>
<feature type="repeat" description="PPR" evidence="3">
    <location>
        <begin position="220"/>
        <end position="254"/>
    </location>
</feature>
<feature type="repeat" description="PPR" evidence="3">
    <location>
        <begin position="386"/>
        <end position="420"/>
    </location>
</feature>
<dbReference type="GO" id="GO:0003723">
    <property type="term" value="F:RNA binding"/>
    <property type="evidence" value="ECO:0007669"/>
    <property type="project" value="InterPro"/>
</dbReference>
<dbReference type="InterPro" id="IPR046848">
    <property type="entry name" value="E_motif"/>
</dbReference>
<organism evidence="4">
    <name type="scientific">Oryza meridionalis</name>
    <dbReference type="NCBI Taxonomy" id="40149"/>
    <lineage>
        <taxon>Eukaryota</taxon>
        <taxon>Viridiplantae</taxon>
        <taxon>Streptophyta</taxon>
        <taxon>Embryophyta</taxon>
        <taxon>Tracheophyta</taxon>
        <taxon>Spermatophyta</taxon>
        <taxon>Magnoliopsida</taxon>
        <taxon>Liliopsida</taxon>
        <taxon>Poales</taxon>
        <taxon>Poaceae</taxon>
        <taxon>BOP clade</taxon>
        <taxon>Oryzoideae</taxon>
        <taxon>Oryzeae</taxon>
        <taxon>Oryzinae</taxon>
        <taxon>Oryza</taxon>
    </lineage>
</organism>
<dbReference type="Gramene" id="OMERI09G07670.1">
    <property type="protein sequence ID" value="OMERI09G07670.1"/>
    <property type="gene ID" value="OMERI09G07670"/>
</dbReference>
<sequence>MPPSTTGLPRRRSPPVDADLLPRLRLAAGQSSPWRVLLQSLALVVTSGLSASASHSHRGRALSSRLLNSLLPHAPRRLLPALLRLLPGDHLTLLLLVSSKHHSHSLSLPAASALHALAVSSGHLPSDLRIANSLLSLYLSLGSPASARRLLADIPRPDAVTWNTLLRACLRLGLLPAARRLFDEMPERDVVSYNSMVAGYVAEGDLAGARNLFDGMTRRDVVTWNSMISGYARHGEMKNAREMFDAMPERDVVSWNSMLDGYAHAGDVEMARLVFDGMPKRSIVSWNVILALYAKLRDWRECLGLFDAMIAEGNTVPNEKTFVSVLTACANLGDLEKGRWVHDLVRERWDRLVPDVLLLTTLLTMYAKCGVMETAREIFNSMGEKSVPSWNSMIIGYGLHGQSEKALELFLEMERDGPRPNETTFICVLSSCAHGGLVLEGWWCFDRMVRSYSIEPKSEHFGCMMDLLGRAGLLEQSENLIENLQGKVSAALWGILMSASQTQNNIKLGEFVGKKLIEMRPTEVGPYILLSNIYAAEGRWDDVEKVRKVMEEKGVEKDAGLSLVGSREGGHFINESGASAPRNDVMLSMLGEMSVHMKQPSEESNCRKRSSSAP</sequence>
<dbReference type="Pfam" id="PF01535">
    <property type="entry name" value="PPR"/>
    <property type="match status" value="3"/>
</dbReference>
<protein>
    <recommendedName>
        <fullName evidence="6">Pentacotripeptide-repeat region of PRORP domain-containing protein</fullName>
    </recommendedName>
</protein>
<name>A0A0E0ES24_9ORYZ</name>
<dbReference type="PROSITE" id="PS51375">
    <property type="entry name" value="PPR"/>
    <property type="match status" value="4"/>
</dbReference>
<dbReference type="InterPro" id="IPR011990">
    <property type="entry name" value="TPR-like_helical_dom_sf"/>
</dbReference>
<dbReference type="AlphaFoldDB" id="A0A0E0ES24"/>
<dbReference type="InterPro" id="IPR002885">
    <property type="entry name" value="PPR_rpt"/>
</dbReference>
<dbReference type="GO" id="GO:0009451">
    <property type="term" value="P:RNA modification"/>
    <property type="evidence" value="ECO:0007669"/>
    <property type="project" value="InterPro"/>
</dbReference>
<evidence type="ECO:0000313" key="4">
    <source>
        <dbReference type="EnsemblPlants" id="OMERI09G07670.1"/>
    </source>
</evidence>
<dbReference type="EnsemblPlants" id="OMERI09G07670.1">
    <property type="protein sequence ID" value="OMERI09G07670.1"/>
    <property type="gene ID" value="OMERI09G07670"/>
</dbReference>
<dbReference type="FunFam" id="1.25.40.10:FF:001454">
    <property type="entry name" value="Pentatricopeptide repeat-containing protein chloroplastic"/>
    <property type="match status" value="1"/>
</dbReference>
<dbReference type="PANTHER" id="PTHR47926">
    <property type="entry name" value="PENTATRICOPEPTIDE REPEAT-CONTAINING PROTEIN"/>
    <property type="match status" value="1"/>
</dbReference>
<dbReference type="STRING" id="40149.A0A0E0ES24"/>
<keyword evidence="2" id="KW-0809">Transit peptide</keyword>
<evidence type="ECO:0008006" key="6">
    <source>
        <dbReference type="Google" id="ProtNLM"/>
    </source>
</evidence>
<dbReference type="NCBIfam" id="TIGR00756">
    <property type="entry name" value="PPR"/>
    <property type="match status" value="6"/>
</dbReference>
<dbReference type="eggNOG" id="KOG4197">
    <property type="taxonomic scope" value="Eukaryota"/>
</dbReference>
<dbReference type="PANTHER" id="PTHR47926:SF485">
    <property type="entry name" value="REPEAT-LIKE SUPERFAMILY PROTEIN, PUTATIVE-RELATED"/>
    <property type="match status" value="1"/>
</dbReference>
<evidence type="ECO:0000256" key="2">
    <source>
        <dbReference type="ARBA" id="ARBA00022946"/>
    </source>
</evidence>
<dbReference type="Pfam" id="PF20431">
    <property type="entry name" value="E_motif"/>
    <property type="match status" value="1"/>
</dbReference>
<keyword evidence="5" id="KW-1185">Reference proteome</keyword>
<feature type="repeat" description="PPR" evidence="3">
    <location>
        <begin position="158"/>
        <end position="192"/>
    </location>
</feature>
<reference evidence="4" key="1">
    <citation type="submission" date="2015-04" db="UniProtKB">
        <authorList>
            <consortium name="EnsemblPlants"/>
        </authorList>
    </citation>
    <scope>IDENTIFICATION</scope>
</reference>
<dbReference type="FunFam" id="1.25.40.10:FF:000927">
    <property type="entry name" value="Pentatricopeptide repeat-containing protein"/>
    <property type="match status" value="1"/>
</dbReference>
<keyword evidence="1" id="KW-0677">Repeat</keyword>
<accession>A0A0E0ES24</accession>
<dbReference type="Pfam" id="PF13041">
    <property type="entry name" value="PPR_2"/>
    <property type="match status" value="2"/>
</dbReference>
<dbReference type="FunFam" id="1.25.40.10:FF:000804">
    <property type="entry name" value="Pentatricopeptide repeat-containing protein, chloroplastic"/>
    <property type="match status" value="1"/>
</dbReference>